<proteinExistence type="predicted"/>
<comment type="caution">
    <text evidence="1">The sequence shown here is derived from an EMBL/GenBank/DDBJ whole genome shotgun (WGS) entry which is preliminary data.</text>
</comment>
<reference evidence="1 2" key="1">
    <citation type="submission" date="2017-06" db="EMBL/GenBank/DDBJ databases">
        <title>Description of Avrilella dinanensis gen. nov. sp. nov.</title>
        <authorList>
            <person name="Leyer C."/>
            <person name="Sassi M."/>
            <person name="Minet J."/>
            <person name="Kayal S."/>
            <person name="Cattoir V."/>
        </authorList>
    </citation>
    <scope>NUCLEOTIDE SEQUENCE [LARGE SCALE GENOMIC DNA]</scope>
    <source>
        <strain evidence="1 2">UR159</strain>
    </source>
</reference>
<dbReference type="RefSeq" id="WP_100677261.1">
    <property type="nucleotide sequence ID" value="NZ_NIPO01000001.1"/>
</dbReference>
<dbReference type="Proteomes" id="UP000231960">
    <property type="component" value="Unassembled WGS sequence"/>
</dbReference>
<accession>A0A2M9R4P2</accession>
<evidence type="ECO:0000313" key="2">
    <source>
        <dbReference type="Proteomes" id="UP000231960"/>
    </source>
</evidence>
<evidence type="ECO:0000313" key="1">
    <source>
        <dbReference type="EMBL" id="PJR03693.1"/>
    </source>
</evidence>
<gene>
    <name evidence="1" type="ORF">CDL10_03525</name>
</gene>
<sequence>MKKIIESDLIAIAHRILKLRDKSDIDSLHSEAQKLYEKLTVLKFYEENFNRFDQAPEQEKIEELLVDIPTDFTSERQPNPIIQEENVNELPENVSENQPLEEEISAETKEKASFEVDAVFNVPFEKVEFAPATEQHNIHKTNNSTTKSNKTTVNDTFAKSITLTLNDRIAFEKHLFNNNTEDLNRVISQLNTMSDWNEVETFVNQMVKPDFNDWQGKEEYENRFMAFIQKRFL</sequence>
<dbReference type="AlphaFoldDB" id="A0A2M9R4P2"/>
<protein>
    <submittedName>
        <fullName evidence="1">Uncharacterized protein</fullName>
    </submittedName>
</protein>
<dbReference type="EMBL" id="NIPO01000001">
    <property type="protein sequence ID" value="PJR03693.1"/>
    <property type="molecule type" value="Genomic_DNA"/>
</dbReference>
<organism evidence="1 2">
    <name type="scientific">Avrilella dinanensis</name>
    <dbReference type="NCBI Taxonomy" id="2008672"/>
    <lineage>
        <taxon>Bacteria</taxon>
        <taxon>Pseudomonadati</taxon>
        <taxon>Bacteroidota</taxon>
        <taxon>Flavobacteriia</taxon>
        <taxon>Flavobacteriales</taxon>
        <taxon>Flavobacteriaceae</taxon>
        <taxon>Avrilella</taxon>
    </lineage>
</organism>
<dbReference type="OrthoDB" id="1100725at2"/>
<keyword evidence="2" id="KW-1185">Reference proteome</keyword>
<name>A0A2M9R4P2_9FLAO</name>